<protein>
    <submittedName>
        <fullName evidence="1">Uncharacterized protein</fullName>
    </submittedName>
</protein>
<comment type="caution">
    <text evidence="1">The sequence shown here is derived from an EMBL/GenBank/DDBJ whole genome shotgun (WGS) entry which is preliminary data.</text>
</comment>
<dbReference type="AlphaFoldDB" id="A0A8X6VSE4"/>
<dbReference type="Proteomes" id="UP000887159">
    <property type="component" value="Unassembled WGS sequence"/>
</dbReference>
<dbReference type="EMBL" id="BMAU01021353">
    <property type="protein sequence ID" value="GFY19625.1"/>
    <property type="molecule type" value="Genomic_DNA"/>
</dbReference>
<accession>A0A8X6VSE4</accession>
<evidence type="ECO:0000313" key="2">
    <source>
        <dbReference type="Proteomes" id="UP000887159"/>
    </source>
</evidence>
<reference evidence="1" key="1">
    <citation type="submission" date="2020-08" db="EMBL/GenBank/DDBJ databases">
        <title>Multicomponent nature underlies the extraordinary mechanical properties of spider dragline silk.</title>
        <authorList>
            <person name="Kono N."/>
            <person name="Nakamura H."/>
            <person name="Mori M."/>
            <person name="Yoshida Y."/>
            <person name="Ohtoshi R."/>
            <person name="Malay A.D."/>
            <person name="Moran D.A.P."/>
            <person name="Tomita M."/>
            <person name="Numata K."/>
            <person name="Arakawa K."/>
        </authorList>
    </citation>
    <scope>NUCLEOTIDE SEQUENCE</scope>
</reference>
<evidence type="ECO:0000313" key="1">
    <source>
        <dbReference type="EMBL" id="GFY19625.1"/>
    </source>
</evidence>
<name>A0A8X6VSE4_TRICX</name>
<proteinExistence type="predicted"/>
<organism evidence="1 2">
    <name type="scientific">Trichonephila clavipes</name>
    <name type="common">Golden silk orbweaver</name>
    <name type="synonym">Nephila clavipes</name>
    <dbReference type="NCBI Taxonomy" id="2585209"/>
    <lineage>
        <taxon>Eukaryota</taxon>
        <taxon>Metazoa</taxon>
        <taxon>Ecdysozoa</taxon>
        <taxon>Arthropoda</taxon>
        <taxon>Chelicerata</taxon>
        <taxon>Arachnida</taxon>
        <taxon>Araneae</taxon>
        <taxon>Araneomorphae</taxon>
        <taxon>Entelegynae</taxon>
        <taxon>Araneoidea</taxon>
        <taxon>Nephilidae</taxon>
        <taxon>Trichonephila</taxon>
    </lineage>
</organism>
<keyword evidence="2" id="KW-1185">Reference proteome</keyword>
<sequence>MFSSIDRVTTEIRERYQHLQSLAQKYAFLEPEVILSMDELNLDQAPQDLNKEEFQLERVRLQAFVAATDPGCKKELIRSGSLGLLKYIIESRIEEGLPNIVIMLRIFLTFAISNAICERSFSIS</sequence>
<gene>
    <name evidence="1" type="ORF">TNCV_4647971</name>
</gene>